<evidence type="ECO:0000313" key="3">
    <source>
        <dbReference type="Proteomes" id="UP001556098"/>
    </source>
</evidence>
<dbReference type="EMBL" id="JBFNXX010000015">
    <property type="protein sequence ID" value="MEW9921369.1"/>
    <property type="molecule type" value="Genomic_DNA"/>
</dbReference>
<evidence type="ECO:0000313" key="2">
    <source>
        <dbReference type="EMBL" id="MEW9921369.1"/>
    </source>
</evidence>
<sequence length="172" mass="19425">MKILVIYGTVEGQTGKIARFAEAELEKLGHRVELVDADDPTEISFDGVGAAILAASVHQRRHPRTFEALLTAHREDLRKIRTLLLSVSMNAAFPEGLEEAREYLTEMEMRTGFTPNEEMLVGGALRTSHYDYFAMQVIRHVVMRDRPFDPSETDHEFTDWDAVAACLRDFAG</sequence>
<dbReference type="PANTHER" id="PTHR38030:SF2">
    <property type="entry name" value="PROTOPORPHYRINOGEN IX DEHYDROGENASE [QUINONE]"/>
    <property type="match status" value="1"/>
</dbReference>
<accession>A0ABV3RSP7</accession>
<organism evidence="2 3">
    <name type="scientific">Sulfitobacter sediminis</name>
    <dbReference type="NCBI Taxonomy" id="3234186"/>
    <lineage>
        <taxon>Bacteria</taxon>
        <taxon>Pseudomonadati</taxon>
        <taxon>Pseudomonadota</taxon>
        <taxon>Alphaproteobacteria</taxon>
        <taxon>Rhodobacterales</taxon>
        <taxon>Roseobacteraceae</taxon>
        <taxon>Sulfitobacter</taxon>
    </lineage>
</organism>
<dbReference type="Gene3D" id="3.40.50.360">
    <property type="match status" value="1"/>
</dbReference>
<dbReference type="InterPro" id="IPR026816">
    <property type="entry name" value="Flavodoxin_dom"/>
</dbReference>
<reference evidence="2 3" key="1">
    <citation type="submission" date="2024-07" db="EMBL/GenBank/DDBJ databases">
        <title>Marimonas sp.nov., isolated from tidal-flat sediment.</title>
        <authorList>
            <person name="Jayan J.N."/>
            <person name="Lee S.S."/>
        </authorList>
    </citation>
    <scope>NUCLEOTIDE SEQUENCE [LARGE SCALE GENOMIC DNA]</scope>
    <source>
        <strain evidence="2 3">MJW-29</strain>
    </source>
</reference>
<gene>
    <name evidence="2" type="ORF">AB2B41_17300</name>
</gene>
<dbReference type="Proteomes" id="UP001556098">
    <property type="component" value="Unassembled WGS sequence"/>
</dbReference>
<evidence type="ECO:0000259" key="1">
    <source>
        <dbReference type="Pfam" id="PF12724"/>
    </source>
</evidence>
<dbReference type="RefSeq" id="WP_367879070.1">
    <property type="nucleotide sequence ID" value="NZ_JBFNXX010000015.1"/>
</dbReference>
<dbReference type="Pfam" id="PF12724">
    <property type="entry name" value="Flavodoxin_5"/>
    <property type="match status" value="1"/>
</dbReference>
<comment type="caution">
    <text evidence="2">The sequence shown here is derived from an EMBL/GenBank/DDBJ whole genome shotgun (WGS) entry which is preliminary data.</text>
</comment>
<name>A0ABV3RSP7_9RHOB</name>
<protein>
    <submittedName>
        <fullName evidence="2">Flavodoxin domain-containing protein</fullName>
    </submittedName>
</protein>
<dbReference type="InterPro" id="IPR052200">
    <property type="entry name" value="Protoporphyrinogen_IX_DH"/>
</dbReference>
<dbReference type="SUPFAM" id="SSF52218">
    <property type="entry name" value="Flavoproteins"/>
    <property type="match status" value="1"/>
</dbReference>
<keyword evidence="3" id="KW-1185">Reference proteome</keyword>
<feature type="domain" description="Flavodoxin" evidence="1">
    <location>
        <begin position="4"/>
        <end position="142"/>
    </location>
</feature>
<dbReference type="PANTHER" id="PTHR38030">
    <property type="entry name" value="PROTOPORPHYRINOGEN IX DEHYDROGENASE [MENAQUINONE]"/>
    <property type="match status" value="1"/>
</dbReference>
<proteinExistence type="predicted"/>
<dbReference type="InterPro" id="IPR029039">
    <property type="entry name" value="Flavoprotein-like_sf"/>
</dbReference>